<gene>
    <name evidence="12" type="ORF">JCGZ_22924</name>
</gene>
<reference evidence="12 13" key="1">
    <citation type="journal article" date="2014" name="PLoS ONE">
        <title>Global Analysis of Gene Expression Profiles in Physic Nut (Jatropha curcas L.) Seedlings Exposed to Salt Stress.</title>
        <authorList>
            <person name="Zhang L."/>
            <person name="Zhang C."/>
            <person name="Wu P."/>
            <person name="Chen Y."/>
            <person name="Li M."/>
            <person name="Jiang H."/>
            <person name="Wu G."/>
        </authorList>
    </citation>
    <scope>NUCLEOTIDE SEQUENCE [LARGE SCALE GENOMIC DNA]</scope>
    <source>
        <strain evidence="13">cv. GZQX0401</strain>
        <tissue evidence="12">Young leaves</tissue>
    </source>
</reference>
<dbReference type="GO" id="GO:0098552">
    <property type="term" value="C:side of membrane"/>
    <property type="evidence" value="ECO:0007669"/>
    <property type="project" value="UniProtKB-KW"/>
</dbReference>
<comment type="subcellular location">
    <subcellularLocation>
        <location evidence="1">Cell membrane</location>
        <topology evidence="1">Lipid-anchor</topology>
        <topology evidence="1">GPI-anchor</topology>
    </subcellularLocation>
</comment>
<evidence type="ECO:0000256" key="8">
    <source>
        <dbReference type="ARBA" id="ARBA00023288"/>
    </source>
</evidence>
<keyword evidence="4" id="KW-0336">GPI-anchor</keyword>
<dbReference type="InterPro" id="IPR016140">
    <property type="entry name" value="Bifunc_inhib/LTP/seed_store"/>
</dbReference>
<evidence type="ECO:0000256" key="5">
    <source>
        <dbReference type="ARBA" id="ARBA00022729"/>
    </source>
</evidence>
<evidence type="ECO:0000256" key="10">
    <source>
        <dbReference type="SAM" id="SignalP"/>
    </source>
</evidence>
<dbReference type="EMBL" id="KK914255">
    <property type="protein sequence ID" value="KDP44295.1"/>
    <property type="molecule type" value="Genomic_DNA"/>
</dbReference>
<dbReference type="InterPro" id="IPR043325">
    <property type="entry name" value="LTSS"/>
</dbReference>
<evidence type="ECO:0000256" key="3">
    <source>
        <dbReference type="ARBA" id="ARBA00022475"/>
    </source>
</evidence>
<feature type="signal peptide" evidence="10">
    <location>
        <begin position="1"/>
        <end position="27"/>
    </location>
</feature>
<dbReference type="SUPFAM" id="SSF47699">
    <property type="entry name" value="Bifunctional inhibitor/lipid-transfer protein/seed storage 2S albumin"/>
    <property type="match status" value="1"/>
</dbReference>
<dbReference type="AlphaFoldDB" id="A0A067LI82"/>
<dbReference type="CDD" id="cd00010">
    <property type="entry name" value="AAI_LTSS"/>
    <property type="match status" value="1"/>
</dbReference>
<feature type="compositionally biased region" description="Pro residues" evidence="9">
    <location>
        <begin position="143"/>
        <end position="155"/>
    </location>
</feature>
<keyword evidence="7" id="KW-0325">Glycoprotein</keyword>
<keyword evidence="3" id="KW-1003">Cell membrane</keyword>
<keyword evidence="8" id="KW-0449">Lipoprotein</keyword>
<dbReference type="InterPro" id="IPR036312">
    <property type="entry name" value="Bifun_inhib/LTP/seed_sf"/>
</dbReference>
<evidence type="ECO:0000256" key="7">
    <source>
        <dbReference type="ARBA" id="ARBA00023180"/>
    </source>
</evidence>
<dbReference type="Gene3D" id="1.10.110.10">
    <property type="entry name" value="Plant lipid-transfer and hydrophobic proteins"/>
    <property type="match status" value="1"/>
</dbReference>
<sequence>MDCKCYFNFLILIITFSSLVLVGFSHAQNSEEISRLYGRGIYRGINVYSEEGETKKKQDTACVTKLLPCEKYLSDPTGVPGTCCQPLKNLVINEAECLCGVITNPGIMKTFNFTEEQAVNLAVTCGAKPNLALCKNATSPISAPSPSPPSPPSPPSNSANNGTSKTAHPPSESEKTTGAAQIQKSSGFIALFVAFLSLALSA</sequence>
<dbReference type="PANTHER" id="PTHR33044">
    <property type="entry name" value="BIFUNCTIONAL INHIBITOR/LIPID-TRANSFER PROTEIN/SEED STORAGE 2S ALBUMIN SUPERFAMILY PROTEIN-RELATED"/>
    <property type="match status" value="1"/>
</dbReference>
<accession>A0A067LI82</accession>
<evidence type="ECO:0000256" key="2">
    <source>
        <dbReference type="ARBA" id="ARBA00009748"/>
    </source>
</evidence>
<keyword evidence="13" id="KW-1185">Reference proteome</keyword>
<organism evidence="12 13">
    <name type="scientific">Jatropha curcas</name>
    <name type="common">Barbados nut</name>
    <dbReference type="NCBI Taxonomy" id="180498"/>
    <lineage>
        <taxon>Eukaryota</taxon>
        <taxon>Viridiplantae</taxon>
        <taxon>Streptophyta</taxon>
        <taxon>Embryophyta</taxon>
        <taxon>Tracheophyta</taxon>
        <taxon>Spermatophyta</taxon>
        <taxon>Magnoliopsida</taxon>
        <taxon>eudicotyledons</taxon>
        <taxon>Gunneridae</taxon>
        <taxon>Pentapetalae</taxon>
        <taxon>rosids</taxon>
        <taxon>fabids</taxon>
        <taxon>Malpighiales</taxon>
        <taxon>Euphorbiaceae</taxon>
        <taxon>Crotonoideae</taxon>
        <taxon>Jatropheae</taxon>
        <taxon>Jatropha</taxon>
    </lineage>
</organism>
<feature type="chain" id="PRO_5001640467" description="Bifunctional inhibitor/plant lipid transfer protein/seed storage helical domain-containing protein" evidence="10">
    <location>
        <begin position="28"/>
        <end position="202"/>
    </location>
</feature>
<evidence type="ECO:0000256" key="9">
    <source>
        <dbReference type="SAM" id="MobiDB-lite"/>
    </source>
</evidence>
<dbReference type="Pfam" id="PF14368">
    <property type="entry name" value="LTP_2"/>
    <property type="match status" value="1"/>
</dbReference>
<feature type="region of interest" description="Disordered" evidence="9">
    <location>
        <begin position="139"/>
        <end position="179"/>
    </location>
</feature>
<proteinExistence type="inferred from homology"/>
<evidence type="ECO:0000259" key="11">
    <source>
        <dbReference type="Pfam" id="PF14368"/>
    </source>
</evidence>
<dbReference type="STRING" id="180498.A0A067LI82"/>
<keyword evidence="6" id="KW-1015">Disulfide bond</keyword>
<dbReference type="OrthoDB" id="852039at2759"/>
<comment type="similarity">
    <text evidence="2">Belongs to the plant LTP family.</text>
</comment>
<evidence type="ECO:0000313" key="13">
    <source>
        <dbReference type="Proteomes" id="UP000027138"/>
    </source>
</evidence>
<evidence type="ECO:0000256" key="1">
    <source>
        <dbReference type="ARBA" id="ARBA00004609"/>
    </source>
</evidence>
<keyword evidence="5 10" id="KW-0732">Signal</keyword>
<keyword evidence="4" id="KW-0472">Membrane</keyword>
<evidence type="ECO:0000256" key="6">
    <source>
        <dbReference type="ARBA" id="ARBA00023157"/>
    </source>
</evidence>
<feature type="domain" description="Bifunctional inhibitor/plant lipid transfer protein/seed storage helical" evidence="11">
    <location>
        <begin position="51"/>
        <end position="134"/>
    </location>
</feature>
<evidence type="ECO:0000256" key="4">
    <source>
        <dbReference type="ARBA" id="ARBA00022622"/>
    </source>
</evidence>
<dbReference type="Proteomes" id="UP000027138">
    <property type="component" value="Unassembled WGS sequence"/>
</dbReference>
<dbReference type="GO" id="GO:0005886">
    <property type="term" value="C:plasma membrane"/>
    <property type="evidence" value="ECO:0007669"/>
    <property type="project" value="UniProtKB-SubCell"/>
</dbReference>
<dbReference type="KEGG" id="jcu:105627972"/>
<name>A0A067LI82_JATCU</name>
<protein>
    <recommendedName>
        <fullName evidence="11">Bifunctional inhibitor/plant lipid transfer protein/seed storage helical domain-containing protein</fullName>
    </recommendedName>
</protein>
<evidence type="ECO:0000313" key="12">
    <source>
        <dbReference type="EMBL" id="KDP44295.1"/>
    </source>
</evidence>